<gene>
    <name evidence="1" type="ORF">KBO27_09090</name>
</gene>
<protein>
    <submittedName>
        <fullName evidence="1">Uncharacterized protein</fullName>
    </submittedName>
</protein>
<organism evidence="1 2">
    <name type="scientific">Saccharopolyspora endophytica</name>
    <dbReference type="NCBI Taxonomy" id="543886"/>
    <lineage>
        <taxon>Bacteria</taxon>
        <taxon>Bacillati</taxon>
        <taxon>Actinomycetota</taxon>
        <taxon>Actinomycetes</taxon>
        <taxon>Pseudonocardiales</taxon>
        <taxon>Pseudonocardiaceae</taxon>
        <taxon>Saccharopolyspora</taxon>
    </lineage>
</organism>
<dbReference type="RefSeq" id="WP_210969521.1">
    <property type="nucleotide sequence ID" value="NZ_JAGPXE010000003.1"/>
</dbReference>
<name>A0ABS5DCT6_9PSEU</name>
<keyword evidence="2" id="KW-1185">Reference proteome</keyword>
<evidence type="ECO:0000313" key="1">
    <source>
        <dbReference type="EMBL" id="MBQ0924096.1"/>
    </source>
</evidence>
<proteinExistence type="predicted"/>
<comment type="caution">
    <text evidence="1">The sequence shown here is derived from an EMBL/GenBank/DDBJ whole genome shotgun (WGS) entry which is preliminary data.</text>
</comment>
<dbReference type="EMBL" id="JAGPXE010000003">
    <property type="protein sequence ID" value="MBQ0924096.1"/>
    <property type="molecule type" value="Genomic_DNA"/>
</dbReference>
<sequence>MPEIITDEHTHKARVSWWDSRAETLCGKTFKLGHYKTPWFYGGTDCGDCKKAKAAGKKL</sequence>
<evidence type="ECO:0000313" key="2">
    <source>
        <dbReference type="Proteomes" id="UP000674084"/>
    </source>
</evidence>
<dbReference type="Proteomes" id="UP000674084">
    <property type="component" value="Unassembled WGS sequence"/>
</dbReference>
<reference evidence="1 2" key="1">
    <citation type="submission" date="2021-04" db="EMBL/GenBank/DDBJ databases">
        <title>Whole-genome sequencing of Saccharopolyspora endophytica KCTC 19397.</title>
        <authorList>
            <person name="Ay H."/>
            <person name="Saygin H."/>
            <person name="Sahin N."/>
        </authorList>
    </citation>
    <scope>NUCLEOTIDE SEQUENCE [LARGE SCALE GENOMIC DNA]</scope>
    <source>
        <strain evidence="1 2">KCTC 19397</strain>
    </source>
</reference>
<accession>A0ABS5DCT6</accession>